<comment type="caution">
    <text evidence="1">The sequence shown here is derived from an EMBL/GenBank/DDBJ whole genome shotgun (WGS) entry which is preliminary data.</text>
</comment>
<accession>A0ABV0BKM0</accession>
<reference evidence="1 2" key="1">
    <citation type="submission" date="2024-04" db="EMBL/GenBank/DDBJ databases">
        <title>A novel species isolated from cricket.</title>
        <authorList>
            <person name="Wang H.-C."/>
        </authorList>
    </citation>
    <scope>NUCLEOTIDE SEQUENCE [LARGE SCALE GENOMIC DNA]</scope>
    <source>
        <strain evidence="1 2">WL0021</strain>
    </source>
</reference>
<dbReference type="Proteomes" id="UP001418637">
    <property type="component" value="Unassembled WGS sequence"/>
</dbReference>
<dbReference type="Pfam" id="PF10691">
    <property type="entry name" value="DUF2497"/>
    <property type="match status" value="1"/>
</dbReference>
<dbReference type="EMBL" id="JBBYXI010000002">
    <property type="protein sequence ID" value="MEN3930726.1"/>
    <property type="molecule type" value="Genomic_DNA"/>
</dbReference>
<sequence>MANSAASKKTEEQSMEEILNSIRKIIADDQKAMSSTVERIEKPVVKTETVVPVETSIEDDIQALRAALNAIKGEVEGMQSEAAEEFIDYTADESADSHVISEDEGLVSEQVEQSVRQSFFELTETVQQFDVEAAAQDMLRPMLKEWLDNNLSGLVERLVREEIERLSGRK</sequence>
<organism evidence="1 2">
    <name type="scientific">Hohaiivirga grylli</name>
    <dbReference type="NCBI Taxonomy" id="3133970"/>
    <lineage>
        <taxon>Bacteria</taxon>
        <taxon>Pseudomonadati</taxon>
        <taxon>Pseudomonadota</taxon>
        <taxon>Alphaproteobacteria</taxon>
        <taxon>Hyphomicrobiales</taxon>
        <taxon>Methylobacteriaceae</taxon>
        <taxon>Hohaiivirga</taxon>
    </lineage>
</organism>
<proteinExistence type="predicted"/>
<dbReference type="InterPro" id="IPR019632">
    <property type="entry name" value="DUF2497"/>
</dbReference>
<dbReference type="RefSeq" id="WP_346336733.1">
    <property type="nucleotide sequence ID" value="NZ_JBBYXI010000002.1"/>
</dbReference>
<keyword evidence="2" id="KW-1185">Reference proteome</keyword>
<name>A0ABV0BKM0_9HYPH</name>
<evidence type="ECO:0000313" key="2">
    <source>
        <dbReference type="Proteomes" id="UP001418637"/>
    </source>
</evidence>
<evidence type="ECO:0000313" key="1">
    <source>
        <dbReference type="EMBL" id="MEN3930726.1"/>
    </source>
</evidence>
<protein>
    <submittedName>
        <fullName evidence="1">DUF2497 domain-containing protein</fullName>
    </submittedName>
</protein>
<gene>
    <name evidence="1" type="ORF">WJT86_06580</name>
</gene>